<sequence length="171" mass="18414">MAAALGVGTYERLPMRWFGVLNVLVLRCHSSRRRRAYDAMVDFGGTGRNSSPVLLIEEGAVQGQHLVGLCSLSGVIVRGGRERCAQLILDRDTSSAGQVDGLARVNGPGLTVSGRGLVLRDALVCTDSFGDEWRVASLMHREWDNSVSYDQLQTANDFSSCVTAVSGIQSL</sequence>
<reference evidence="2" key="1">
    <citation type="journal article" date="2011" name="Proc. Natl. Acad. Sci. U.S.A.">
        <title>Obligate biotrophy features unraveled by the genomic analysis of rust fungi.</title>
        <authorList>
            <person name="Duplessis S."/>
            <person name="Cuomo C.A."/>
            <person name="Lin Y.-C."/>
            <person name="Aerts A."/>
            <person name="Tisserant E."/>
            <person name="Veneault-Fourrey C."/>
            <person name="Joly D.L."/>
            <person name="Hacquard S."/>
            <person name="Amselem J."/>
            <person name="Cantarel B.L."/>
            <person name="Chiu R."/>
            <person name="Coutinho P.M."/>
            <person name="Feau N."/>
            <person name="Field M."/>
            <person name="Frey P."/>
            <person name="Gelhaye E."/>
            <person name="Goldberg J."/>
            <person name="Grabherr M.G."/>
            <person name="Kodira C.D."/>
            <person name="Kohler A."/>
            <person name="Kuees U."/>
            <person name="Lindquist E.A."/>
            <person name="Lucas S.M."/>
            <person name="Mago R."/>
            <person name="Mauceli E."/>
            <person name="Morin E."/>
            <person name="Murat C."/>
            <person name="Pangilinan J.L."/>
            <person name="Park R."/>
            <person name="Pearson M."/>
            <person name="Quesneville H."/>
            <person name="Rouhier N."/>
            <person name="Sakthikumar S."/>
            <person name="Salamov A.A."/>
            <person name="Schmutz J."/>
            <person name="Selles B."/>
            <person name="Shapiro H."/>
            <person name="Tanguay P."/>
            <person name="Tuskan G.A."/>
            <person name="Henrissat B."/>
            <person name="Van de Peer Y."/>
            <person name="Rouze P."/>
            <person name="Ellis J.G."/>
            <person name="Dodds P.N."/>
            <person name="Schein J.E."/>
            <person name="Zhong S."/>
            <person name="Hamelin R.C."/>
            <person name="Grigoriev I.V."/>
            <person name="Szabo L.J."/>
            <person name="Martin F."/>
        </authorList>
    </citation>
    <scope>NUCLEOTIDE SEQUENCE [LARGE SCALE GENOMIC DNA]</scope>
    <source>
        <strain evidence="2">98AG31 / pathotype 3-4-7</strain>
    </source>
</reference>
<name>F4RAF1_MELLP</name>
<dbReference type="EMBL" id="GL883094">
    <property type="protein sequence ID" value="EGG10793.1"/>
    <property type="molecule type" value="Genomic_DNA"/>
</dbReference>
<dbReference type="Proteomes" id="UP000001072">
    <property type="component" value="Unassembled WGS sequence"/>
</dbReference>
<evidence type="ECO:0000313" key="1">
    <source>
        <dbReference type="EMBL" id="EGG10793.1"/>
    </source>
</evidence>
<dbReference type="GeneID" id="18921855"/>
<dbReference type="InParanoid" id="F4RAF1"/>
<keyword evidence="2" id="KW-1185">Reference proteome</keyword>
<organism evidence="2">
    <name type="scientific">Melampsora larici-populina (strain 98AG31 / pathotype 3-4-7)</name>
    <name type="common">Poplar leaf rust fungus</name>
    <dbReference type="NCBI Taxonomy" id="747676"/>
    <lineage>
        <taxon>Eukaryota</taxon>
        <taxon>Fungi</taxon>
        <taxon>Dikarya</taxon>
        <taxon>Basidiomycota</taxon>
        <taxon>Pucciniomycotina</taxon>
        <taxon>Pucciniomycetes</taxon>
        <taxon>Pucciniales</taxon>
        <taxon>Melampsoraceae</taxon>
        <taxon>Melampsora</taxon>
    </lineage>
</organism>
<dbReference type="RefSeq" id="XP_007406262.1">
    <property type="nucleotide sequence ID" value="XM_007406200.1"/>
</dbReference>
<evidence type="ECO:0000313" key="2">
    <source>
        <dbReference type="Proteomes" id="UP000001072"/>
    </source>
</evidence>
<dbReference type="VEuPathDB" id="FungiDB:MELLADRAFT_103063"/>
<protein>
    <submittedName>
        <fullName evidence="1">Uncharacterized protein</fullName>
    </submittedName>
</protein>
<proteinExistence type="predicted"/>
<accession>F4RAF1</accession>
<dbReference type="HOGENOM" id="CLU_1722769_0_0_1"/>
<gene>
    <name evidence="1" type="ORF">MELLADRAFT_103063</name>
</gene>
<dbReference type="AlphaFoldDB" id="F4RAF1"/>
<dbReference type="KEGG" id="mlr:MELLADRAFT_103063"/>